<feature type="transmembrane region" description="Helical" evidence="1">
    <location>
        <begin position="53"/>
        <end position="72"/>
    </location>
</feature>
<feature type="transmembrane region" description="Helical" evidence="1">
    <location>
        <begin position="12"/>
        <end position="33"/>
    </location>
</feature>
<keyword evidence="3" id="KW-1185">Reference proteome</keyword>
<comment type="caution">
    <text evidence="2">The sequence shown here is derived from an EMBL/GenBank/DDBJ whole genome shotgun (WGS) entry which is preliminary data.</text>
</comment>
<dbReference type="AlphaFoldDB" id="A0ABD6EAA2"/>
<keyword evidence="1" id="KW-1133">Transmembrane helix</keyword>
<dbReference type="SUPFAM" id="SSF81321">
    <property type="entry name" value="Family A G protein-coupled receptor-like"/>
    <property type="match status" value="1"/>
</dbReference>
<gene>
    <name evidence="2" type="ORF">AB6A40_003679</name>
</gene>
<reference evidence="2 3" key="1">
    <citation type="submission" date="2024-08" db="EMBL/GenBank/DDBJ databases">
        <title>Gnathostoma spinigerum genome.</title>
        <authorList>
            <person name="Gonzalez-Bertolin B."/>
            <person name="Monzon S."/>
            <person name="Zaballos A."/>
            <person name="Jimenez P."/>
            <person name="Dekumyoy P."/>
            <person name="Varona S."/>
            <person name="Cuesta I."/>
            <person name="Sumanam S."/>
            <person name="Adisakwattana P."/>
            <person name="Gasser R.B."/>
            <person name="Hernandez-Gonzalez A."/>
            <person name="Young N.D."/>
            <person name="Perteguer M.J."/>
        </authorList>
    </citation>
    <scope>NUCLEOTIDE SEQUENCE [LARGE SCALE GENOMIC DNA]</scope>
    <source>
        <strain evidence="2">AL3</strain>
        <tissue evidence="2">Liver</tissue>
    </source>
</reference>
<dbReference type="Gene3D" id="1.20.1070.10">
    <property type="entry name" value="Rhodopsin 7-helix transmembrane proteins"/>
    <property type="match status" value="1"/>
</dbReference>
<keyword evidence="1" id="KW-0472">Membrane</keyword>
<proteinExistence type="predicted"/>
<name>A0ABD6EAA2_9BILA</name>
<dbReference type="Proteomes" id="UP001608902">
    <property type="component" value="Unassembled WGS sequence"/>
</dbReference>
<dbReference type="EMBL" id="JBGFUD010001966">
    <property type="protein sequence ID" value="MFH4976970.1"/>
    <property type="molecule type" value="Genomic_DNA"/>
</dbReference>
<keyword evidence="1" id="KW-0812">Transmembrane</keyword>
<evidence type="ECO:0000313" key="2">
    <source>
        <dbReference type="EMBL" id="MFH4976970.1"/>
    </source>
</evidence>
<evidence type="ECO:0000256" key="1">
    <source>
        <dbReference type="SAM" id="Phobius"/>
    </source>
</evidence>
<evidence type="ECO:0008006" key="4">
    <source>
        <dbReference type="Google" id="ProtNLM"/>
    </source>
</evidence>
<accession>A0ABD6EAA2</accession>
<evidence type="ECO:0000313" key="3">
    <source>
        <dbReference type="Proteomes" id="UP001608902"/>
    </source>
</evidence>
<organism evidence="2 3">
    <name type="scientific">Gnathostoma spinigerum</name>
    <dbReference type="NCBI Taxonomy" id="75299"/>
    <lineage>
        <taxon>Eukaryota</taxon>
        <taxon>Metazoa</taxon>
        <taxon>Ecdysozoa</taxon>
        <taxon>Nematoda</taxon>
        <taxon>Chromadorea</taxon>
        <taxon>Rhabditida</taxon>
        <taxon>Spirurina</taxon>
        <taxon>Gnathostomatomorpha</taxon>
        <taxon>Gnathostomatoidea</taxon>
        <taxon>Gnathostomatidae</taxon>
        <taxon>Gnathostoma</taxon>
    </lineage>
</organism>
<protein>
    <recommendedName>
        <fullName evidence="4">G-protein coupled receptors family 1 profile domain-containing protein</fullName>
    </recommendedName>
</protein>
<sequence>MKVSAAVKKHSTLTRTLSAILISYSIFWCLPIATHLFFKLTKASDDVRIRVLYLSYVTRGFYSGFNLVIYMTMHREFRNRLLCTTVDADRSNTTKVVASTIGFAKTENRALSTHEVQS</sequence>